<dbReference type="Gene3D" id="1.10.3910.10">
    <property type="entry name" value="SP0561-like"/>
    <property type="match status" value="1"/>
</dbReference>
<comment type="caution">
    <text evidence="1">The sequence shown here is derived from an EMBL/GenBank/DDBJ whole genome shotgun (WGS) entry which is preliminary data.</text>
</comment>
<organism evidence="1">
    <name type="scientific">bioreactor metagenome</name>
    <dbReference type="NCBI Taxonomy" id="1076179"/>
    <lineage>
        <taxon>unclassified sequences</taxon>
        <taxon>metagenomes</taxon>
        <taxon>ecological metagenomes</taxon>
    </lineage>
</organism>
<gene>
    <name evidence="1" type="ORF">SDC9_167744</name>
</gene>
<protein>
    <recommendedName>
        <fullName evidence="2">DUF1858 domain-containing protein</fullName>
    </recommendedName>
</protein>
<dbReference type="InterPro" id="IPR038062">
    <property type="entry name" value="ScdA-like_N_sf"/>
</dbReference>
<sequence length="29" mass="3129">MMITKDIGITELVQKYPAAAMVLMQSGMG</sequence>
<proteinExistence type="predicted"/>
<name>A0A645G144_9ZZZZ</name>
<reference evidence="1" key="1">
    <citation type="submission" date="2019-08" db="EMBL/GenBank/DDBJ databases">
        <authorList>
            <person name="Kucharzyk K."/>
            <person name="Murdoch R.W."/>
            <person name="Higgins S."/>
            <person name="Loffler F."/>
        </authorList>
    </citation>
    <scope>NUCLEOTIDE SEQUENCE</scope>
</reference>
<evidence type="ECO:0008006" key="2">
    <source>
        <dbReference type="Google" id="ProtNLM"/>
    </source>
</evidence>
<accession>A0A645G144</accession>
<dbReference type="EMBL" id="VSSQ01068110">
    <property type="protein sequence ID" value="MPN20365.1"/>
    <property type="molecule type" value="Genomic_DNA"/>
</dbReference>
<dbReference type="SUPFAM" id="SSF140683">
    <property type="entry name" value="SP0561-like"/>
    <property type="match status" value="1"/>
</dbReference>
<evidence type="ECO:0000313" key="1">
    <source>
        <dbReference type="EMBL" id="MPN20365.1"/>
    </source>
</evidence>
<dbReference type="AlphaFoldDB" id="A0A645G144"/>